<organism evidence="3 4">
    <name type="scientific">Mycolicibacter heraklionensis</name>
    <dbReference type="NCBI Taxonomy" id="512402"/>
    <lineage>
        <taxon>Bacteria</taxon>
        <taxon>Bacillati</taxon>
        <taxon>Actinomycetota</taxon>
        <taxon>Actinomycetes</taxon>
        <taxon>Mycobacteriales</taxon>
        <taxon>Mycobacteriaceae</taxon>
        <taxon>Mycolicibacter</taxon>
    </lineage>
</organism>
<dbReference type="InterPro" id="IPR001509">
    <property type="entry name" value="Epimerase_deHydtase"/>
</dbReference>
<accession>A0A9X7WG17</accession>
<name>A0A9X7WG17_9MYCO</name>
<dbReference type="InterPro" id="IPR020904">
    <property type="entry name" value="Sc_DH/Rdtase_CS"/>
</dbReference>
<dbReference type="Gene3D" id="3.40.50.720">
    <property type="entry name" value="NAD(P)-binding Rossmann-like Domain"/>
    <property type="match status" value="1"/>
</dbReference>
<evidence type="ECO:0000313" key="4">
    <source>
        <dbReference type="Proteomes" id="UP000825008"/>
    </source>
</evidence>
<dbReference type="PANTHER" id="PTHR43000">
    <property type="entry name" value="DTDP-D-GLUCOSE 4,6-DEHYDRATASE-RELATED"/>
    <property type="match status" value="1"/>
</dbReference>
<evidence type="ECO:0000256" key="1">
    <source>
        <dbReference type="ARBA" id="ARBA00007637"/>
    </source>
</evidence>
<sequence>MRALVTGAAGFIGSTLVDRLRADGHQVVGLDNFATGRAVNIEHLADDAGFGFVEADIVSADLNAILAQHRPEVIFHLAAQIDVRHSVADPVFDASVNVVGTIRLADAARAAGVRKIVHTSSGGSIYGTPPRYPTGEDVPTDPASPYAAGKVAGEIYLNAYRHLYGLQCSAIAPANVYGPRQDPHGEAGVVAIFAQALLEGRTTKVFGDGSNTRDYVFVDDVVDAFVRASGEAGDGQRFNVGTGVETSDRQLHTAVAAAVGAPDDPEFHPPRLGDLKRSCLDISRAADVLGWRPQVALADGVTRTVAYFRQTKSD</sequence>
<evidence type="ECO:0000313" key="3">
    <source>
        <dbReference type="EMBL" id="QZA07456.1"/>
    </source>
</evidence>
<dbReference type="PROSITE" id="PS00061">
    <property type="entry name" value="ADH_SHORT"/>
    <property type="match status" value="1"/>
</dbReference>
<dbReference type="RefSeq" id="WP_220694947.1">
    <property type="nucleotide sequence ID" value="NZ_CP080997.1"/>
</dbReference>
<proteinExistence type="inferred from homology"/>
<dbReference type="EC" id="4.2.1.47" evidence="3"/>
<keyword evidence="3" id="KW-0456">Lyase</keyword>
<reference evidence="3" key="1">
    <citation type="submission" date="2021-08" db="EMBL/GenBank/DDBJ databases">
        <title>Whole genome sequencing of non-tuberculosis mycobacteria type-strains.</title>
        <authorList>
            <person name="Igarashi Y."/>
            <person name="Osugi A."/>
            <person name="Mitarai S."/>
        </authorList>
    </citation>
    <scope>NUCLEOTIDE SEQUENCE</scope>
    <source>
        <strain evidence="3">JCM 30995</strain>
    </source>
</reference>
<dbReference type="KEGG" id="mher:K3U94_21395"/>
<dbReference type="GO" id="GO:0008446">
    <property type="term" value="F:GDP-mannose 4,6-dehydratase activity"/>
    <property type="evidence" value="ECO:0007669"/>
    <property type="project" value="UniProtKB-EC"/>
</dbReference>
<feature type="domain" description="NAD-dependent epimerase/dehydratase" evidence="2">
    <location>
        <begin position="3"/>
        <end position="241"/>
    </location>
</feature>
<dbReference type="InterPro" id="IPR036291">
    <property type="entry name" value="NAD(P)-bd_dom_sf"/>
</dbReference>
<dbReference type="Proteomes" id="UP000825008">
    <property type="component" value="Chromosome"/>
</dbReference>
<dbReference type="Pfam" id="PF01370">
    <property type="entry name" value="Epimerase"/>
    <property type="match status" value="1"/>
</dbReference>
<dbReference type="EMBL" id="CP080997">
    <property type="protein sequence ID" value="QZA07456.1"/>
    <property type="molecule type" value="Genomic_DNA"/>
</dbReference>
<evidence type="ECO:0000259" key="2">
    <source>
        <dbReference type="Pfam" id="PF01370"/>
    </source>
</evidence>
<dbReference type="AlphaFoldDB" id="A0A9X7WG17"/>
<dbReference type="Gene3D" id="3.90.25.10">
    <property type="entry name" value="UDP-galactose 4-epimerase, domain 1"/>
    <property type="match status" value="1"/>
</dbReference>
<dbReference type="SUPFAM" id="SSF51735">
    <property type="entry name" value="NAD(P)-binding Rossmann-fold domains"/>
    <property type="match status" value="1"/>
</dbReference>
<gene>
    <name evidence="3" type="ORF">K3U94_21395</name>
</gene>
<comment type="similarity">
    <text evidence="1">Belongs to the NAD(P)-dependent epimerase/dehydratase family.</text>
</comment>
<protein>
    <submittedName>
        <fullName evidence="3">GDP-mannose 4,6-dehydratase</fullName>
        <ecNumber evidence="3">4.2.1.47</ecNumber>
    </submittedName>
</protein>